<gene>
    <name evidence="1" type="ORF">NDU88_001297</name>
</gene>
<dbReference type="Proteomes" id="UP001066276">
    <property type="component" value="Chromosome 4_2"/>
</dbReference>
<comment type="caution">
    <text evidence="1">The sequence shown here is derived from an EMBL/GenBank/DDBJ whole genome shotgun (WGS) entry which is preliminary data.</text>
</comment>
<dbReference type="AlphaFoldDB" id="A0AAV7SB82"/>
<dbReference type="EMBL" id="JANPWB010000008">
    <property type="protein sequence ID" value="KAJ1160804.1"/>
    <property type="molecule type" value="Genomic_DNA"/>
</dbReference>
<keyword evidence="2" id="KW-1185">Reference proteome</keyword>
<sequence length="68" mass="7603">MLMSTLGREWVRVRVNPAMLMSTLGHEWVRVRVKPAMLMPALGRAHYTRACVSETCLADVCAGLCERA</sequence>
<evidence type="ECO:0000313" key="2">
    <source>
        <dbReference type="Proteomes" id="UP001066276"/>
    </source>
</evidence>
<name>A0AAV7SB82_PLEWA</name>
<proteinExistence type="predicted"/>
<evidence type="ECO:0000313" key="1">
    <source>
        <dbReference type="EMBL" id="KAJ1160804.1"/>
    </source>
</evidence>
<reference evidence="1" key="1">
    <citation type="journal article" date="2022" name="bioRxiv">
        <title>Sequencing and chromosome-scale assembly of the giantPleurodeles waltlgenome.</title>
        <authorList>
            <person name="Brown T."/>
            <person name="Elewa A."/>
            <person name="Iarovenko S."/>
            <person name="Subramanian E."/>
            <person name="Araus A.J."/>
            <person name="Petzold A."/>
            <person name="Susuki M."/>
            <person name="Suzuki K.-i.T."/>
            <person name="Hayashi T."/>
            <person name="Toyoda A."/>
            <person name="Oliveira C."/>
            <person name="Osipova E."/>
            <person name="Leigh N.D."/>
            <person name="Simon A."/>
            <person name="Yun M.H."/>
        </authorList>
    </citation>
    <scope>NUCLEOTIDE SEQUENCE</scope>
    <source>
        <strain evidence="1">20211129_DDA</strain>
        <tissue evidence="1">Liver</tissue>
    </source>
</reference>
<organism evidence="1 2">
    <name type="scientific">Pleurodeles waltl</name>
    <name type="common">Iberian ribbed newt</name>
    <dbReference type="NCBI Taxonomy" id="8319"/>
    <lineage>
        <taxon>Eukaryota</taxon>
        <taxon>Metazoa</taxon>
        <taxon>Chordata</taxon>
        <taxon>Craniata</taxon>
        <taxon>Vertebrata</taxon>
        <taxon>Euteleostomi</taxon>
        <taxon>Amphibia</taxon>
        <taxon>Batrachia</taxon>
        <taxon>Caudata</taxon>
        <taxon>Salamandroidea</taxon>
        <taxon>Salamandridae</taxon>
        <taxon>Pleurodelinae</taxon>
        <taxon>Pleurodeles</taxon>
    </lineage>
</organism>
<protein>
    <submittedName>
        <fullName evidence="1">Uncharacterized protein</fullName>
    </submittedName>
</protein>
<accession>A0AAV7SB82</accession>